<feature type="region of interest" description="Disordered" evidence="1">
    <location>
        <begin position="1"/>
        <end position="46"/>
    </location>
</feature>
<feature type="compositionally biased region" description="Polar residues" evidence="1">
    <location>
        <begin position="308"/>
        <end position="320"/>
    </location>
</feature>
<name>A0A5C5G265_9BASI</name>
<feature type="compositionally biased region" description="Basic and acidic residues" evidence="1">
    <location>
        <begin position="123"/>
        <end position="171"/>
    </location>
</feature>
<evidence type="ECO:0000256" key="1">
    <source>
        <dbReference type="SAM" id="MobiDB-lite"/>
    </source>
</evidence>
<reference evidence="2 3" key="1">
    <citation type="submission" date="2019-03" db="EMBL/GenBank/DDBJ databases">
        <title>Rhodosporidium diobovatum UCD-FST 08-225 genome sequencing, assembly, and annotation.</title>
        <authorList>
            <person name="Fakankun I.U."/>
            <person name="Fristensky B."/>
            <person name="Levin D.B."/>
        </authorList>
    </citation>
    <scope>NUCLEOTIDE SEQUENCE [LARGE SCALE GENOMIC DNA]</scope>
    <source>
        <strain evidence="2 3">UCD-FST 08-225</strain>
    </source>
</reference>
<feature type="region of interest" description="Disordered" evidence="1">
    <location>
        <begin position="379"/>
        <end position="399"/>
    </location>
</feature>
<feature type="compositionally biased region" description="Basic and acidic residues" evidence="1">
    <location>
        <begin position="213"/>
        <end position="227"/>
    </location>
</feature>
<feature type="compositionally biased region" description="Low complexity" evidence="1">
    <location>
        <begin position="230"/>
        <end position="258"/>
    </location>
</feature>
<accession>A0A5C5G265</accession>
<proteinExistence type="predicted"/>
<dbReference type="Proteomes" id="UP000311382">
    <property type="component" value="Unassembled WGS sequence"/>
</dbReference>
<dbReference type="EMBL" id="SOZI01000024">
    <property type="protein sequence ID" value="TNY22482.1"/>
    <property type="molecule type" value="Genomic_DNA"/>
</dbReference>
<dbReference type="OrthoDB" id="435460at2759"/>
<evidence type="ECO:0000313" key="2">
    <source>
        <dbReference type="EMBL" id="TNY22482.1"/>
    </source>
</evidence>
<dbReference type="STRING" id="5288.A0A5C5G265"/>
<feature type="compositionally biased region" description="Low complexity" evidence="1">
    <location>
        <begin position="266"/>
        <end position="279"/>
    </location>
</feature>
<keyword evidence="3" id="KW-1185">Reference proteome</keyword>
<feature type="region of interest" description="Disordered" evidence="1">
    <location>
        <begin position="541"/>
        <end position="589"/>
    </location>
</feature>
<feature type="region of interest" description="Disordered" evidence="1">
    <location>
        <begin position="116"/>
        <end position="364"/>
    </location>
</feature>
<feature type="compositionally biased region" description="Basic and acidic residues" evidence="1">
    <location>
        <begin position="178"/>
        <end position="198"/>
    </location>
</feature>
<organism evidence="2 3">
    <name type="scientific">Rhodotorula diobovata</name>
    <dbReference type="NCBI Taxonomy" id="5288"/>
    <lineage>
        <taxon>Eukaryota</taxon>
        <taxon>Fungi</taxon>
        <taxon>Dikarya</taxon>
        <taxon>Basidiomycota</taxon>
        <taxon>Pucciniomycotina</taxon>
        <taxon>Microbotryomycetes</taxon>
        <taxon>Sporidiobolales</taxon>
        <taxon>Sporidiobolaceae</taxon>
        <taxon>Rhodotorula</taxon>
    </lineage>
</organism>
<dbReference type="AlphaFoldDB" id="A0A5C5G265"/>
<feature type="region of interest" description="Disordered" evidence="1">
    <location>
        <begin position="432"/>
        <end position="486"/>
    </location>
</feature>
<gene>
    <name evidence="2" type="ORF">DMC30DRAFT_391973</name>
</gene>
<evidence type="ECO:0000313" key="3">
    <source>
        <dbReference type="Proteomes" id="UP000311382"/>
    </source>
</evidence>
<feature type="compositionally biased region" description="Low complexity" evidence="1">
    <location>
        <begin position="437"/>
        <end position="453"/>
    </location>
</feature>
<feature type="compositionally biased region" description="Acidic residues" evidence="1">
    <location>
        <begin position="383"/>
        <end position="399"/>
    </location>
</feature>
<sequence>MGVGVGAGDRTGALDDDDTQARALEPPPAAALGDGSGEEPPFSDEDRARLVFQLAKAEIRVWEKETVFKYMAKKHGHTPDAWRGYYAANVVALLRQVAHKVEEVLDMQRRKREAEAAAAAAAEAEKAAREPREREEAERRDKERKEAAEEEEQREREERARLDAEEEERRAAAVVKQEATRRSREAEARAARSKKEAARSYVARNVPSPAPDRTVRTDARTCADRNRSLAPAPARAAKPAPASQQPSVPASSAVLTPRSTPPPRPSAAAEEPSPITAATLKAMYGPDLEPDADGPEQAEAALLPPDASGSSLPRLSQYSVPPSPFADGQAVVGRPRRDGDAAAEAEAEAHEGQVGELASDADTDDRELEARFEAAVGVAVKVEEEEEGGAVGEGDLDDAADDGSLIWDRLTIDEQNLIVDTHAHVEALQARERNARPSAPGTATTIAAAAPSPHGSKKRPRQESTAPPAADQPDPQQPPARKRQRVDDGPVALLHAAPAPLAPALAFRDAAAPADPTSRSSSPAVARRVPRASLAAAVASSSPAPSARASAGPVAPAPGALTAATSRPTTGASAPASAHAPASTPSPASVARLPLKDELAAIGAAHGLSFTATRDLYFCVSALNDMSILRDAALFFSSPTGPASAPPEGVSPQEWDRVRRRVDKYVWSLREDAVVLEGTDDARRRVEERKGRGAVERRREFLRRARMTKVADLRTSFYQHKV</sequence>
<comment type="caution">
    <text evidence="2">The sequence shown here is derived from an EMBL/GenBank/DDBJ whole genome shotgun (WGS) entry which is preliminary data.</text>
</comment>
<protein>
    <submittedName>
        <fullName evidence="2">Uncharacterized protein</fullName>
    </submittedName>
</protein>